<reference evidence="4 5" key="1">
    <citation type="submission" date="2020-08" db="EMBL/GenBank/DDBJ databases">
        <title>Genome sequence of Thermomonas brevis KACC 16975T.</title>
        <authorList>
            <person name="Hyun D.-W."/>
            <person name="Bae J.-W."/>
        </authorList>
    </citation>
    <scope>NUCLEOTIDE SEQUENCE [LARGE SCALE GENOMIC DNA]</scope>
    <source>
        <strain evidence="4 5">KACC 16975</strain>
    </source>
</reference>
<accession>A0A7G9QXD9</accession>
<dbReference type="Proteomes" id="UP000515977">
    <property type="component" value="Chromosome"/>
</dbReference>
<feature type="compositionally biased region" description="Low complexity" evidence="1">
    <location>
        <begin position="68"/>
        <end position="90"/>
    </location>
</feature>
<dbReference type="KEGG" id="tbv:H9L17_07810"/>
<dbReference type="Pfam" id="PF13511">
    <property type="entry name" value="DUF4124"/>
    <property type="match status" value="1"/>
</dbReference>
<evidence type="ECO:0000259" key="3">
    <source>
        <dbReference type="Pfam" id="PF13511"/>
    </source>
</evidence>
<evidence type="ECO:0000256" key="1">
    <source>
        <dbReference type="SAM" id="MobiDB-lite"/>
    </source>
</evidence>
<dbReference type="InterPro" id="IPR025392">
    <property type="entry name" value="DUF4124"/>
</dbReference>
<keyword evidence="5" id="KW-1185">Reference proteome</keyword>
<dbReference type="EMBL" id="CP060711">
    <property type="protein sequence ID" value="QNN48014.1"/>
    <property type="molecule type" value="Genomic_DNA"/>
</dbReference>
<feature type="signal peptide" evidence="2">
    <location>
        <begin position="1"/>
        <end position="21"/>
    </location>
</feature>
<organism evidence="4 5">
    <name type="scientific">Thermomonas brevis</name>
    <dbReference type="NCBI Taxonomy" id="215691"/>
    <lineage>
        <taxon>Bacteria</taxon>
        <taxon>Pseudomonadati</taxon>
        <taxon>Pseudomonadota</taxon>
        <taxon>Gammaproteobacteria</taxon>
        <taxon>Lysobacterales</taxon>
        <taxon>Lysobacteraceae</taxon>
        <taxon>Thermomonas</taxon>
    </lineage>
</organism>
<sequence>MRLAAALAVCLLPLLAGGARAQSASKPPVTVTVYRCTDAAGKVSLQDAPCAKGQAQQAREMLRPVDAPALPAMPSKPSSAAPVPASPSESRTVYLAPPRPMYECVTPEGKRYTSDDGRGNPRWVPLWTLGYPAVRPRSMLGDNIGQPDKVMHPPRRDINWPVATGGGTWIRDDCTMLPPREACARLRDRRSELRTRFFNAQEKERDALRAEERDINERLDNDCGGR</sequence>
<feature type="region of interest" description="Disordered" evidence="1">
    <location>
        <begin position="68"/>
        <end position="92"/>
    </location>
</feature>
<proteinExistence type="predicted"/>
<name>A0A7G9QXD9_9GAMM</name>
<evidence type="ECO:0000313" key="4">
    <source>
        <dbReference type="EMBL" id="QNN48014.1"/>
    </source>
</evidence>
<protein>
    <submittedName>
        <fullName evidence="4">DUF4124 domain-containing protein</fullName>
    </submittedName>
</protein>
<keyword evidence="2" id="KW-0732">Signal</keyword>
<feature type="domain" description="DUF4124" evidence="3">
    <location>
        <begin position="30"/>
        <end position="70"/>
    </location>
</feature>
<dbReference type="RefSeq" id="WP_187571757.1">
    <property type="nucleotide sequence ID" value="NZ_CP060711.1"/>
</dbReference>
<dbReference type="AlphaFoldDB" id="A0A7G9QXD9"/>
<feature type="chain" id="PRO_5028823228" evidence="2">
    <location>
        <begin position="22"/>
        <end position="226"/>
    </location>
</feature>
<evidence type="ECO:0000313" key="5">
    <source>
        <dbReference type="Proteomes" id="UP000515977"/>
    </source>
</evidence>
<gene>
    <name evidence="4" type="ORF">H9L17_07810</name>
</gene>
<feature type="region of interest" description="Disordered" evidence="1">
    <location>
        <begin position="204"/>
        <end position="226"/>
    </location>
</feature>
<evidence type="ECO:0000256" key="2">
    <source>
        <dbReference type="SAM" id="SignalP"/>
    </source>
</evidence>